<organism evidence="2 3">
    <name type="scientific">Marinithermofilum abyssi</name>
    <dbReference type="NCBI Taxonomy" id="1571185"/>
    <lineage>
        <taxon>Bacteria</taxon>
        <taxon>Bacillati</taxon>
        <taxon>Bacillota</taxon>
        <taxon>Bacilli</taxon>
        <taxon>Bacillales</taxon>
        <taxon>Thermoactinomycetaceae</taxon>
        <taxon>Marinithermofilum</taxon>
    </lineage>
</organism>
<dbReference type="AlphaFoldDB" id="A0A8J2VD09"/>
<dbReference type="InterPro" id="IPR033932">
    <property type="entry name" value="YtcJ-like"/>
</dbReference>
<dbReference type="Gene3D" id="3.10.310.70">
    <property type="match status" value="1"/>
</dbReference>
<evidence type="ECO:0000313" key="2">
    <source>
        <dbReference type="EMBL" id="GGE20375.1"/>
    </source>
</evidence>
<dbReference type="Pfam" id="PF07969">
    <property type="entry name" value="Amidohydro_3"/>
    <property type="match status" value="1"/>
</dbReference>
<dbReference type="Proteomes" id="UP000625210">
    <property type="component" value="Unassembled WGS sequence"/>
</dbReference>
<reference evidence="2" key="1">
    <citation type="journal article" date="2014" name="Int. J. Syst. Evol. Microbiol.">
        <title>Complete genome sequence of Corynebacterium casei LMG S-19264T (=DSM 44701T), isolated from a smear-ripened cheese.</title>
        <authorList>
            <consortium name="US DOE Joint Genome Institute (JGI-PGF)"/>
            <person name="Walter F."/>
            <person name="Albersmeier A."/>
            <person name="Kalinowski J."/>
            <person name="Ruckert C."/>
        </authorList>
    </citation>
    <scope>NUCLEOTIDE SEQUENCE</scope>
    <source>
        <strain evidence="2">CGMCC 1.15179</strain>
    </source>
</reference>
<comment type="caution">
    <text evidence="2">The sequence shown here is derived from an EMBL/GenBank/DDBJ whole genome shotgun (WGS) entry which is preliminary data.</text>
</comment>
<evidence type="ECO:0000313" key="3">
    <source>
        <dbReference type="Proteomes" id="UP000625210"/>
    </source>
</evidence>
<dbReference type="SUPFAM" id="SSF51338">
    <property type="entry name" value="Composite domain of metallo-dependent hydrolases"/>
    <property type="match status" value="1"/>
</dbReference>
<keyword evidence="3" id="KW-1185">Reference proteome</keyword>
<dbReference type="GO" id="GO:0016810">
    <property type="term" value="F:hydrolase activity, acting on carbon-nitrogen (but not peptide) bonds"/>
    <property type="evidence" value="ECO:0007669"/>
    <property type="project" value="InterPro"/>
</dbReference>
<dbReference type="CDD" id="cd01300">
    <property type="entry name" value="YtcJ_like"/>
    <property type="match status" value="1"/>
</dbReference>
<sequence length="535" mass="59039">MVSKRLFVNGRFTTLDPSCPFAEAVYVEDGRIRMVGGYEEVILQAGRADVERVDVGGGYGYPGLVDSHLHLVAYGMTLSMLDFSRVTTKAELLKMVRDQARMTPHGEWVRGLHWDENRLQEQEPPTREELDRAAPHHPVMLTRHCFHVQAANTEAFRRAGISRETPDPSDGAFGRDERGELDGLVYENASRRLYEAMPPSSRAQKKEWLRKAAREALSKGLTGVHTEDLRELGSVSDAWHMYGELTEEGIYLRSHHLIYHPFLEEAADFGLQTGTGDPWRKTGAMKMFADGSIGGRTALLSSPYTDAPSARGMPIHSQQELNEWVRRAREKGFSVGVHAIGDGAAEMVVRAFQSHPIPPGGRQRKCDRLIHGQVLRSDLVQALKHLPVVVDIQPRFVVSDFPWVAERLGSERLAYAYAWKTLLMSGVDCAGGSDAPIEPLDPILGLHAAITRRPPEDPAGGYLPEQNLTPLEALRLFTIGSAVAAGEENERGTCSPGKAADFTVFDRDLLAANADALLEARVSMTVVNGCIAYRG</sequence>
<accession>A0A8J2VD09</accession>
<evidence type="ECO:0000259" key="1">
    <source>
        <dbReference type="Pfam" id="PF07969"/>
    </source>
</evidence>
<dbReference type="Gene3D" id="3.20.20.140">
    <property type="entry name" value="Metal-dependent hydrolases"/>
    <property type="match status" value="1"/>
</dbReference>
<dbReference type="InterPro" id="IPR011059">
    <property type="entry name" value="Metal-dep_hydrolase_composite"/>
</dbReference>
<feature type="domain" description="Amidohydrolase 3" evidence="1">
    <location>
        <begin position="53"/>
        <end position="533"/>
    </location>
</feature>
<dbReference type="PANTHER" id="PTHR22642:SF2">
    <property type="entry name" value="PROTEIN LONG AFTER FAR-RED 3"/>
    <property type="match status" value="1"/>
</dbReference>
<dbReference type="Gene3D" id="2.30.40.10">
    <property type="entry name" value="Urease, subunit C, domain 1"/>
    <property type="match status" value="1"/>
</dbReference>
<gene>
    <name evidence="2" type="primary">ytcJ</name>
    <name evidence="2" type="ORF">GCM10011571_22920</name>
</gene>
<dbReference type="RefSeq" id="WP_188648018.1">
    <property type="nucleotide sequence ID" value="NZ_BMHQ01000007.1"/>
</dbReference>
<dbReference type="InterPro" id="IPR032466">
    <property type="entry name" value="Metal_Hydrolase"/>
</dbReference>
<proteinExistence type="predicted"/>
<reference evidence="2" key="2">
    <citation type="submission" date="2020-09" db="EMBL/GenBank/DDBJ databases">
        <authorList>
            <person name="Sun Q."/>
            <person name="Zhou Y."/>
        </authorList>
    </citation>
    <scope>NUCLEOTIDE SEQUENCE</scope>
    <source>
        <strain evidence="2">CGMCC 1.15179</strain>
    </source>
</reference>
<dbReference type="InterPro" id="IPR013108">
    <property type="entry name" value="Amidohydro_3"/>
</dbReference>
<dbReference type="PANTHER" id="PTHR22642">
    <property type="entry name" value="IMIDAZOLONEPROPIONASE"/>
    <property type="match status" value="1"/>
</dbReference>
<name>A0A8J2VD09_9BACL</name>
<protein>
    <submittedName>
        <fullName evidence="2">Putative amidohydrolase YtcJ</fullName>
    </submittedName>
</protein>
<dbReference type="SUPFAM" id="SSF51556">
    <property type="entry name" value="Metallo-dependent hydrolases"/>
    <property type="match status" value="1"/>
</dbReference>
<dbReference type="EMBL" id="BMHQ01000007">
    <property type="protein sequence ID" value="GGE20375.1"/>
    <property type="molecule type" value="Genomic_DNA"/>
</dbReference>